<proteinExistence type="predicted"/>
<feature type="region of interest" description="Disordered" evidence="1">
    <location>
        <begin position="1"/>
        <end position="224"/>
    </location>
</feature>
<accession>A0A1R3L2U8</accession>
<feature type="compositionally biased region" description="Basic residues" evidence="1">
    <location>
        <begin position="134"/>
        <end position="143"/>
    </location>
</feature>
<dbReference type="EMBL" id="AWUE01003582">
    <property type="protein sequence ID" value="OMP13674.1"/>
    <property type="molecule type" value="Genomic_DNA"/>
</dbReference>
<keyword evidence="3" id="KW-1185">Reference proteome</keyword>
<feature type="region of interest" description="Disordered" evidence="1">
    <location>
        <begin position="243"/>
        <end position="340"/>
    </location>
</feature>
<organism evidence="2 3">
    <name type="scientific">Corchorus olitorius</name>
    <dbReference type="NCBI Taxonomy" id="93759"/>
    <lineage>
        <taxon>Eukaryota</taxon>
        <taxon>Viridiplantae</taxon>
        <taxon>Streptophyta</taxon>
        <taxon>Embryophyta</taxon>
        <taxon>Tracheophyta</taxon>
        <taxon>Spermatophyta</taxon>
        <taxon>Magnoliopsida</taxon>
        <taxon>eudicotyledons</taxon>
        <taxon>Gunneridae</taxon>
        <taxon>Pentapetalae</taxon>
        <taxon>rosids</taxon>
        <taxon>malvids</taxon>
        <taxon>Malvales</taxon>
        <taxon>Malvaceae</taxon>
        <taxon>Grewioideae</taxon>
        <taxon>Apeibeae</taxon>
        <taxon>Corchorus</taxon>
    </lineage>
</organism>
<feature type="compositionally biased region" description="Low complexity" evidence="1">
    <location>
        <begin position="37"/>
        <end position="55"/>
    </location>
</feature>
<feature type="compositionally biased region" description="Basic residues" evidence="1">
    <location>
        <begin position="56"/>
        <end position="65"/>
    </location>
</feature>
<evidence type="ECO:0000256" key="1">
    <source>
        <dbReference type="SAM" id="MobiDB-lite"/>
    </source>
</evidence>
<dbReference type="Proteomes" id="UP000187203">
    <property type="component" value="Unassembled WGS sequence"/>
</dbReference>
<dbReference type="AlphaFoldDB" id="A0A1R3L2U8"/>
<feature type="compositionally biased region" description="Basic and acidic residues" evidence="1">
    <location>
        <begin position="96"/>
        <end position="106"/>
    </location>
</feature>
<sequence length="340" mass="35780">GNNHELGGHRRIRRRGEHPALRPGRRSPRHLDLAREPAGGPTGRTAAGAPALSQHPQRRPHRSRPHLSAALPPAAGGTRRSPARGQRSLQPAQGADPHDLRRDLWRALRRAPGQRLPRPLSRGQPGTGPDQSHRRSPARRLRPGHPPGSPGRFPPGSDPPGAAGALSVRRAQLSGALRRTPYPVGTRAPSLPGGHQRYLELSRKRSRGAAPGPGLLALQQRPGGTGRRLAWLRSVPAAGLLCPAASGPRRAARPAGQSPAAQQRGLGPLPTAALSLAEDPSAGGTPQTGPEHPAPRRSPPIRKLSAAEEPGLSSGLRKGVGRPDPALPVASRRLLQPEVP</sequence>
<evidence type="ECO:0000313" key="2">
    <source>
        <dbReference type="EMBL" id="OMP13674.1"/>
    </source>
</evidence>
<feature type="compositionally biased region" description="Low complexity" evidence="1">
    <location>
        <begin position="243"/>
        <end position="265"/>
    </location>
</feature>
<protein>
    <submittedName>
        <fullName evidence="2">Uncharacterized protein</fullName>
    </submittedName>
</protein>
<evidence type="ECO:0000313" key="3">
    <source>
        <dbReference type="Proteomes" id="UP000187203"/>
    </source>
</evidence>
<gene>
    <name evidence="2" type="ORF">COLO4_01171</name>
</gene>
<comment type="caution">
    <text evidence="2">The sequence shown here is derived from an EMBL/GenBank/DDBJ whole genome shotgun (WGS) entry which is preliminary data.</text>
</comment>
<feature type="compositionally biased region" description="Pro residues" evidence="1">
    <location>
        <begin position="144"/>
        <end position="158"/>
    </location>
</feature>
<name>A0A1R3L2U8_9ROSI</name>
<reference evidence="3" key="1">
    <citation type="submission" date="2013-09" db="EMBL/GenBank/DDBJ databases">
        <title>Corchorus olitorius genome sequencing.</title>
        <authorList>
            <person name="Alam M."/>
            <person name="Haque M.S."/>
            <person name="Islam M.S."/>
            <person name="Emdad E.M."/>
            <person name="Islam M.M."/>
            <person name="Ahmed B."/>
            <person name="Halim A."/>
            <person name="Hossen Q.M.M."/>
            <person name="Hossain M.Z."/>
            <person name="Ahmed R."/>
            <person name="Khan M.M."/>
            <person name="Islam R."/>
            <person name="Rashid M.M."/>
            <person name="Khan S.A."/>
            <person name="Rahman M.S."/>
            <person name="Alam M."/>
            <person name="Yahiya A.S."/>
            <person name="Khan M.S."/>
            <person name="Azam M.S."/>
            <person name="Haque T."/>
            <person name="Lashkar M.Z.H."/>
            <person name="Akhand A.I."/>
            <person name="Morshed G."/>
            <person name="Roy S."/>
            <person name="Uddin K.S."/>
            <person name="Rabeya T."/>
            <person name="Hossain A.S."/>
            <person name="Chowdhury A."/>
            <person name="Snigdha A.R."/>
            <person name="Mortoza M.S."/>
            <person name="Matin S.A."/>
            <person name="Hoque S.M.E."/>
            <person name="Islam M.K."/>
            <person name="Roy D.K."/>
            <person name="Haider R."/>
            <person name="Moosa M.M."/>
            <person name="Elias S.M."/>
            <person name="Hasan A.M."/>
            <person name="Jahan S."/>
            <person name="Shafiuddin M."/>
            <person name="Mahmood N."/>
            <person name="Shommy N.S."/>
        </authorList>
    </citation>
    <scope>NUCLEOTIDE SEQUENCE [LARGE SCALE GENOMIC DNA]</scope>
    <source>
        <strain evidence="3">cv. O-4</strain>
    </source>
</reference>
<feature type="non-terminal residue" evidence="2">
    <location>
        <position position="1"/>
    </location>
</feature>